<dbReference type="Proteomes" id="UP001365405">
    <property type="component" value="Unassembled WGS sequence"/>
</dbReference>
<dbReference type="PROSITE" id="PS50943">
    <property type="entry name" value="HTH_CROC1"/>
    <property type="match status" value="1"/>
</dbReference>
<dbReference type="SUPFAM" id="SSF47413">
    <property type="entry name" value="lambda repressor-like DNA-binding domains"/>
    <property type="match status" value="1"/>
</dbReference>
<feature type="domain" description="HTH cro/C1-type" evidence="1">
    <location>
        <begin position="19"/>
        <end position="73"/>
    </location>
</feature>
<sequence length="197" mass="22117">MTTEPVIHSGDPRHLARSLRTWRALRRVKQDAAAQLLGISQPTLSRWENGRATPSADEAQRLRALLAARLDSAADFTLGRLVRQSSQPVHLICDLTHRLLAASPRRQAQFHVPLNDLLGRALWRYATEDIVRAEAQLAERGWYEAAPPEVSFDTGARHSDALSILPCHMRWVRLQLSDGSYVRLVESTNEQPHQAPA</sequence>
<organism evidence="2 3">
    <name type="scientific">Pseudaquabacterium inlustre</name>
    <dbReference type="NCBI Taxonomy" id="2984192"/>
    <lineage>
        <taxon>Bacteria</taxon>
        <taxon>Pseudomonadati</taxon>
        <taxon>Pseudomonadota</taxon>
        <taxon>Betaproteobacteria</taxon>
        <taxon>Burkholderiales</taxon>
        <taxon>Sphaerotilaceae</taxon>
        <taxon>Pseudaquabacterium</taxon>
    </lineage>
</organism>
<evidence type="ECO:0000313" key="2">
    <source>
        <dbReference type="EMBL" id="MEK8051080.1"/>
    </source>
</evidence>
<dbReference type="CDD" id="cd00093">
    <property type="entry name" value="HTH_XRE"/>
    <property type="match status" value="1"/>
</dbReference>
<dbReference type="Gene3D" id="1.10.260.40">
    <property type="entry name" value="lambda repressor-like DNA-binding domains"/>
    <property type="match status" value="1"/>
</dbReference>
<dbReference type="InterPro" id="IPR001387">
    <property type="entry name" value="Cro/C1-type_HTH"/>
</dbReference>
<accession>A0ABU9CIU4</accession>
<evidence type="ECO:0000259" key="1">
    <source>
        <dbReference type="PROSITE" id="PS50943"/>
    </source>
</evidence>
<reference evidence="2 3" key="1">
    <citation type="submission" date="2024-04" db="EMBL/GenBank/DDBJ databases">
        <title>Novel species of the genus Ideonella isolated from streams.</title>
        <authorList>
            <person name="Lu H."/>
        </authorList>
    </citation>
    <scope>NUCLEOTIDE SEQUENCE [LARGE SCALE GENOMIC DNA]</scope>
    <source>
        <strain evidence="2 3">DXS22W</strain>
    </source>
</reference>
<dbReference type="EMBL" id="JBBUTH010000007">
    <property type="protein sequence ID" value="MEK8051080.1"/>
    <property type="molecule type" value="Genomic_DNA"/>
</dbReference>
<gene>
    <name evidence="2" type="ORF">AACH10_12590</name>
</gene>
<dbReference type="InterPro" id="IPR010982">
    <property type="entry name" value="Lambda_DNA-bd_dom_sf"/>
</dbReference>
<protein>
    <submittedName>
        <fullName evidence="2">Helix-turn-helix transcriptional regulator</fullName>
    </submittedName>
</protein>
<dbReference type="Pfam" id="PF01381">
    <property type="entry name" value="HTH_3"/>
    <property type="match status" value="1"/>
</dbReference>
<comment type="caution">
    <text evidence="2">The sequence shown here is derived from an EMBL/GenBank/DDBJ whole genome shotgun (WGS) entry which is preliminary data.</text>
</comment>
<evidence type="ECO:0000313" key="3">
    <source>
        <dbReference type="Proteomes" id="UP001365405"/>
    </source>
</evidence>
<name>A0ABU9CIU4_9BURK</name>
<dbReference type="RefSeq" id="WP_341410770.1">
    <property type="nucleotide sequence ID" value="NZ_JBBUTH010000007.1"/>
</dbReference>
<dbReference type="SMART" id="SM00530">
    <property type="entry name" value="HTH_XRE"/>
    <property type="match status" value="1"/>
</dbReference>
<keyword evidence="3" id="KW-1185">Reference proteome</keyword>
<proteinExistence type="predicted"/>